<keyword evidence="3" id="KW-1185">Reference proteome</keyword>
<dbReference type="EMBL" id="CAAALY010244457">
    <property type="protein sequence ID" value="VEL32657.1"/>
    <property type="molecule type" value="Genomic_DNA"/>
</dbReference>
<dbReference type="Proteomes" id="UP000784294">
    <property type="component" value="Unassembled WGS sequence"/>
</dbReference>
<sequence>MLEDVSLTAVQRESAGVFWQMSLQVDLSIGPGDSVTMSPRFTPPHRPNNERGSDNRGDMMALIVAG</sequence>
<evidence type="ECO:0000256" key="1">
    <source>
        <dbReference type="SAM" id="MobiDB-lite"/>
    </source>
</evidence>
<feature type="region of interest" description="Disordered" evidence="1">
    <location>
        <begin position="34"/>
        <end position="57"/>
    </location>
</feature>
<organism evidence="2 3">
    <name type="scientific">Protopolystoma xenopodis</name>
    <dbReference type="NCBI Taxonomy" id="117903"/>
    <lineage>
        <taxon>Eukaryota</taxon>
        <taxon>Metazoa</taxon>
        <taxon>Spiralia</taxon>
        <taxon>Lophotrochozoa</taxon>
        <taxon>Platyhelminthes</taxon>
        <taxon>Monogenea</taxon>
        <taxon>Polyopisthocotylea</taxon>
        <taxon>Polystomatidea</taxon>
        <taxon>Polystomatidae</taxon>
        <taxon>Protopolystoma</taxon>
    </lineage>
</organism>
<accession>A0A448XB45</accession>
<dbReference type="AlphaFoldDB" id="A0A448XB45"/>
<evidence type="ECO:0000313" key="3">
    <source>
        <dbReference type="Proteomes" id="UP000784294"/>
    </source>
</evidence>
<gene>
    <name evidence="2" type="ORF">PXEA_LOCUS26097</name>
</gene>
<name>A0A448XB45_9PLAT</name>
<proteinExistence type="predicted"/>
<reference evidence="2" key="1">
    <citation type="submission" date="2018-11" db="EMBL/GenBank/DDBJ databases">
        <authorList>
            <consortium name="Pathogen Informatics"/>
        </authorList>
    </citation>
    <scope>NUCLEOTIDE SEQUENCE</scope>
</reference>
<feature type="compositionally biased region" description="Basic and acidic residues" evidence="1">
    <location>
        <begin position="47"/>
        <end position="57"/>
    </location>
</feature>
<protein>
    <submittedName>
        <fullName evidence="2">Uncharacterized protein</fullName>
    </submittedName>
</protein>
<comment type="caution">
    <text evidence="2">The sequence shown here is derived from an EMBL/GenBank/DDBJ whole genome shotgun (WGS) entry which is preliminary data.</text>
</comment>
<evidence type="ECO:0000313" key="2">
    <source>
        <dbReference type="EMBL" id="VEL32657.1"/>
    </source>
</evidence>